<dbReference type="RefSeq" id="WP_093918027.1">
    <property type="nucleotide sequence ID" value="NZ_FONW01000001.1"/>
</dbReference>
<dbReference type="NCBIfam" id="NF004397">
    <property type="entry name" value="PRK05755.1"/>
    <property type="match status" value="1"/>
</dbReference>
<dbReference type="Gene3D" id="1.20.1060.10">
    <property type="entry name" value="Taq DNA Polymerase, Chain T, domain 4"/>
    <property type="match status" value="1"/>
</dbReference>
<dbReference type="InterPro" id="IPR002298">
    <property type="entry name" value="DNA_polymerase_A"/>
</dbReference>
<dbReference type="InterPro" id="IPR001098">
    <property type="entry name" value="DNA-dir_DNA_pol_A_palm_dom"/>
</dbReference>
<keyword evidence="4 16" id="KW-0808">Transferase</keyword>
<dbReference type="EMBL" id="FONW01000001">
    <property type="protein sequence ID" value="SFE49584.1"/>
    <property type="molecule type" value="Genomic_DNA"/>
</dbReference>
<comment type="similarity">
    <text evidence="1 16">Belongs to the DNA polymerase type-A family.</text>
</comment>
<dbReference type="InterPro" id="IPR019760">
    <property type="entry name" value="DNA-dir_DNA_pol_A_CS"/>
</dbReference>
<protein>
    <recommendedName>
        <fullName evidence="3 15">DNA polymerase I</fullName>
        <ecNumber evidence="2 15">2.7.7.7</ecNumber>
    </recommendedName>
</protein>
<dbReference type="InterPro" id="IPR002421">
    <property type="entry name" value="5-3_exonuclease"/>
</dbReference>
<dbReference type="InterPro" id="IPR020045">
    <property type="entry name" value="DNA_polI_H3TH"/>
</dbReference>
<evidence type="ECO:0000259" key="17">
    <source>
        <dbReference type="SMART" id="SM00474"/>
    </source>
</evidence>
<keyword evidence="12 16" id="KW-0238">DNA-binding</keyword>
<evidence type="ECO:0000256" key="2">
    <source>
        <dbReference type="ARBA" id="ARBA00012417"/>
    </source>
</evidence>
<evidence type="ECO:0000256" key="9">
    <source>
        <dbReference type="ARBA" id="ARBA00022801"/>
    </source>
</evidence>
<evidence type="ECO:0000256" key="12">
    <source>
        <dbReference type="ARBA" id="ARBA00023125"/>
    </source>
</evidence>
<dbReference type="InterPro" id="IPR020046">
    <property type="entry name" value="5-3_exonucl_a-hlix_arch_N"/>
</dbReference>
<keyword evidence="13 16" id="KW-0234">DNA repair</keyword>
<evidence type="ECO:0000256" key="10">
    <source>
        <dbReference type="ARBA" id="ARBA00022839"/>
    </source>
</evidence>
<evidence type="ECO:0000256" key="1">
    <source>
        <dbReference type="ARBA" id="ARBA00007705"/>
    </source>
</evidence>
<dbReference type="GO" id="GO:0006302">
    <property type="term" value="P:double-strand break repair"/>
    <property type="evidence" value="ECO:0007669"/>
    <property type="project" value="TreeGrafter"/>
</dbReference>
<dbReference type="SUPFAM" id="SSF53098">
    <property type="entry name" value="Ribonuclease H-like"/>
    <property type="match status" value="1"/>
</dbReference>
<dbReference type="FunFam" id="1.10.150.20:FF:000002">
    <property type="entry name" value="DNA polymerase I"/>
    <property type="match status" value="1"/>
</dbReference>
<keyword evidence="5 16" id="KW-0548">Nucleotidyltransferase</keyword>
<organism evidence="20 21">
    <name type="scientific">Sunxiuqinia elliptica</name>
    <dbReference type="NCBI Taxonomy" id="655355"/>
    <lineage>
        <taxon>Bacteria</taxon>
        <taxon>Pseudomonadati</taxon>
        <taxon>Bacteroidota</taxon>
        <taxon>Bacteroidia</taxon>
        <taxon>Marinilabiliales</taxon>
        <taxon>Prolixibacteraceae</taxon>
        <taxon>Sunxiuqinia</taxon>
    </lineage>
</organism>
<dbReference type="EC" id="2.7.7.7" evidence="2 15"/>
<dbReference type="Pfam" id="PF02739">
    <property type="entry name" value="5_3_exonuc_N"/>
    <property type="match status" value="1"/>
</dbReference>
<dbReference type="AlphaFoldDB" id="A0A1I2B086"/>
<evidence type="ECO:0000256" key="11">
    <source>
        <dbReference type="ARBA" id="ARBA00022932"/>
    </source>
</evidence>
<dbReference type="CDD" id="cd09859">
    <property type="entry name" value="PIN_53EXO"/>
    <property type="match status" value="1"/>
</dbReference>
<dbReference type="SUPFAM" id="SSF56672">
    <property type="entry name" value="DNA/RNA polymerases"/>
    <property type="match status" value="1"/>
</dbReference>
<evidence type="ECO:0000256" key="7">
    <source>
        <dbReference type="ARBA" id="ARBA00022722"/>
    </source>
</evidence>
<evidence type="ECO:0000256" key="8">
    <source>
        <dbReference type="ARBA" id="ARBA00022763"/>
    </source>
</evidence>
<evidence type="ECO:0000256" key="5">
    <source>
        <dbReference type="ARBA" id="ARBA00022695"/>
    </source>
</evidence>
<proteinExistence type="inferred from homology"/>
<evidence type="ECO:0000256" key="6">
    <source>
        <dbReference type="ARBA" id="ARBA00022705"/>
    </source>
</evidence>
<evidence type="ECO:0000259" key="19">
    <source>
        <dbReference type="SMART" id="SM00482"/>
    </source>
</evidence>
<dbReference type="Pfam" id="PF01367">
    <property type="entry name" value="5_3_exonuc"/>
    <property type="match status" value="1"/>
</dbReference>
<keyword evidence="8 16" id="KW-0227">DNA damage</keyword>
<dbReference type="InterPro" id="IPR043502">
    <property type="entry name" value="DNA/RNA_pol_sf"/>
</dbReference>
<dbReference type="STRING" id="655355.SAMN05216283_101277"/>
<dbReference type="Pfam" id="PF01612">
    <property type="entry name" value="DNA_pol_A_exo1"/>
    <property type="match status" value="1"/>
</dbReference>
<dbReference type="PROSITE" id="PS00447">
    <property type="entry name" value="DNA_POLYMERASE_A"/>
    <property type="match status" value="1"/>
</dbReference>
<dbReference type="InterPro" id="IPR036397">
    <property type="entry name" value="RNaseH_sf"/>
</dbReference>
<dbReference type="SUPFAM" id="SSF47807">
    <property type="entry name" value="5' to 3' exonuclease, C-terminal subdomain"/>
    <property type="match status" value="1"/>
</dbReference>
<evidence type="ECO:0000256" key="3">
    <source>
        <dbReference type="ARBA" id="ARBA00020311"/>
    </source>
</evidence>
<dbReference type="PRINTS" id="PR00868">
    <property type="entry name" value="DNAPOLI"/>
</dbReference>
<feature type="domain" description="DNA-directed DNA polymerase family A palm" evidence="19">
    <location>
        <begin position="684"/>
        <end position="891"/>
    </location>
</feature>
<evidence type="ECO:0000256" key="4">
    <source>
        <dbReference type="ARBA" id="ARBA00022679"/>
    </source>
</evidence>
<evidence type="ECO:0000259" key="18">
    <source>
        <dbReference type="SMART" id="SM00475"/>
    </source>
</evidence>
<dbReference type="GO" id="GO:0003677">
    <property type="term" value="F:DNA binding"/>
    <property type="evidence" value="ECO:0007669"/>
    <property type="project" value="UniProtKB-UniRule"/>
</dbReference>
<dbReference type="PANTHER" id="PTHR10133:SF27">
    <property type="entry name" value="DNA POLYMERASE NU"/>
    <property type="match status" value="1"/>
</dbReference>
<comment type="catalytic activity">
    <reaction evidence="14 16">
        <text>DNA(n) + a 2'-deoxyribonucleoside 5'-triphosphate = DNA(n+1) + diphosphate</text>
        <dbReference type="Rhea" id="RHEA:22508"/>
        <dbReference type="Rhea" id="RHEA-COMP:17339"/>
        <dbReference type="Rhea" id="RHEA-COMP:17340"/>
        <dbReference type="ChEBI" id="CHEBI:33019"/>
        <dbReference type="ChEBI" id="CHEBI:61560"/>
        <dbReference type="ChEBI" id="CHEBI:173112"/>
        <dbReference type="EC" id="2.7.7.7"/>
    </reaction>
</comment>
<evidence type="ECO:0000313" key="21">
    <source>
        <dbReference type="Proteomes" id="UP000198964"/>
    </source>
</evidence>
<dbReference type="InterPro" id="IPR002562">
    <property type="entry name" value="3'-5'_exonuclease_dom"/>
</dbReference>
<keyword evidence="11 16" id="KW-0239">DNA-directed DNA polymerase</keyword>
<dbReference type="SMART" id="SM00475">
    <property type="entry name" value="53EXOc"/>
    <property type="match status" value="1"/>
</dbReference>
<dbReference type="InterPro" id="IPR012337">
    <property type="entry name" value="RNaseH-like_sf"/>
</dbReference>
<evidence type="ECO:0000256" key="13">
    <source>
        <dbReference type="ARBA" id="ARBA00023204"/>
    </source>
</evidence>
<dbReference type="SMART" id="SM00474">
    <property type="entry name" value="35EXOc"/>
    <property type="match status" value="1"/>
</dbReference>
<keyword evidence="9 16" id="KW-0378">Hydrolase</keyword>
<dbReference type="CDD" id="cd08637">
    <property type="entry name" value="DNA_pol_A_pol_I_C"/>
    <property type="match status" value="1"/>
</dbReference>
<dbReference type="Gene3D" id="1.10.150.20">
    <property type="entry name" value="5' to 3' exonuclease, C-terminal subdomain"/>
    <property type="match status" value="2"/>
</dbReference>
<dbReference type="InterPro" id="IPR018320">
    <property type="entry name" value="DNA_polymerase_1"/>
</dbReference>
<reference evidence="20 21" key="1">
    <citation type="submission" date="2016-10" db="EMBL/GenBank/DDBJ databases">
        <authorList>
            <person name="de Groot N.N."/>
        </authorList>
    </citation>
    <scope>NUCLEOTIDE SEQUENCE [LARGE SCALE GENOMIC DNA]</scope>
    <source>
        <strain evidence="20 21">CGMCC 1.9156</strain>
    </source>
</reference>
<dbReference type="Gene3D" id="3.30.420.10">
    <property type="entry name" value="Ribonuclease H-like superfamily/Ribonuclease H"/>
    <property type="match status" value="1"/>
</dbReference>
<dbReference type="Pfam" id="PF00476">
    <property type="entry name" value="DNA_pol_A"/>
    <property type="match status" value="1"/>
</dbReference>
<dbReference type="CDD" id="cd06139">
    <property type="entry name" value="DNA_polA_I_Ecoli_like_exo"/>
    <property type="match status" value="1"/>
</dbReference>
<sequence length="927" mass="105680">MPEQNKKNHRLFLLDAYALIYRSYFAFIKNPRFNSKGLNTSTMLGFVNTLEQLLNKENPTHIAVVFDVHAPTFRHEMFAEYKGTRDEMPEDIRKAIPWIRQIIEAYNIPILERAGFEADDVIGTLAKKAEKKGYTTYMMTPDKDYAQLVSNQIFMYKPGRAGNDVEIWGVEEVKNKFEIEHPDQVIDILGLMGDTADNIPGCPGIGPKTAMKLIASYQSIDGIYEHIDELKGKQKENLQNFEEQVRLSRKLVEIIQDVPVDFDEKALTRDEPNIEVLRNIYNELEFRTLAQKLGVPAQPQQTAFAQGSLFGDTETVQQPVRKDLANIENTPHEYYLAETAMQRASLRAELSVQKEFCFDTETTGLNTHTAELVCLSFAFKSGEAYCVPLPKERKKAQEIVDEFRLIFEDENIQKIGQNIKYDILMLKHYGVDVKGPVYDTMIAHYLIQPELRHNLDYLCETYLNYQKVETESLIGKKGKKQQTMRQVPVEKLKDYACEDADLTLQLKLALDPQLDKTGVRGVFEEIEMPLIPVLADMEIAGVSLNTKELDVFAEKLREQIIDLEKEIIDLAGEEFNVSSPKQLGPILFEKLKIDTKAKKTKTKQYSTSEEVLSKLVDKHPIISKILDFRGLKKLLSTYVEALPQLVNAKTGKIHTSYNQAIAATGRLSSTNPNLQNIPIRDENGREIRRAFTASDDNHLFLSADYSQIELRIMAALSKDENLMEAFRNKQDVHATTASKIYKVPLEEVTSDMRRKAKTANFGIIYGISAFGLSERLNISRSEAKQLIDGYFENFGRVKEFMDESINLARDKGYVETIRGRRRYLKDINSANAVVRGVAERNAINAPIQGSAADIIKLAMINIWRELDKQQLKAKMILQVHDELNFDVPKDELEQVQKIVKEQMEHAVDIGLPLTVEMDAASNWMEAH</sequence>
<evidence type="ECO:0000256" key="15">
    <source>
        <dbReference type="NCBIfam" id="TIGR00593"/>
    </source>
</evidence>
<dbReference type="Gene3D" id="3.30.70.370">
    <property type="match status" value="1"/>
</dbReference>
<dbReference type="PANTHER" id="PTHR10133">
    <property type="entry name" value="DNA POLYMERASE I"/>
    <property type="match status" value="1"/>
</dbReference>
<gene>
    <name evidence="16" type="primary">polA</name>
    <name evidence="20" type="ORF">SAMN05216283_101277</name>
</gene>
<dbReference type="CDD" id="cd09898">
    <property type="entry name" value="H3TH_53EXO"/>
    <property type="match status" value="1"/>
</dbReference>
<evidence type="ECO:0000256" key="16">
    <source>
        <dbReference type="RuleBase" id="RU004460"/>
    </source>
</evidence>
<dbReference type="InterPro" id="IPR036279">
    <property type="entry name" value="5-3_exonuclease_C_sf"/>
</dbReference>
<dbReference type="Gene3D" id="3.40.50.1010">
    <property type="entry name" value="5'-nuclease"/>
    <property type="match status" value="1"/>
</dbReference>
<dbReference type="GO" id="GO:0006261">
    <property type="term" value="P:DNA-templated DNA replication"/>
    <property type="evidence" value="ECO:0007669"/>
    <property type="project" value="UniProtKB-UniRule"/>
</dbReference>
<dbReference type="FunFam" id="1.10.150.20:FF:000003">
    <property type="entry name" value="DNA polymerase I"/>
    <property type="match status" value="1"/>
</dbReference>
<accession>A0A1I2B086</accession>
<dbReference type="SMART" id="SM00482">
    <property type="entry name" value="POLAc"/>
    <property type="match status" value="1"/>
</dbReference>
<dbReference type="GO" id="GO:0003887">
    <property type="term" value="F:DNA-directed DNA polymerase activity"/>
    <property type="evidence" value="ECO:0007669"/>
    <property type="project" value="UniProtKB-UniRule"/>
</dbReference>
<dbReference type="InterPro" id="IPR029060">
    <property type="entry name" value="PIN-like_dom_sf"/>
</dbReference>
<dbReference type="GO" id="GO:0008408">
    <property type="term" value="F:3'-5' exonuclease activity"/>
    <property type="evidence" value="ECO:0007669"/>
    <property type="project" value="UniProtKB-UniRule"/>
</dbReference>
<name>A0A1I2B086_9BACT</name>
<keyword evidence="10 16" id="KW-0269">Exonuclease</keyword>
<dbReference type="Proteomes" id="UP000198964">
    <property type="component" value="Unassembled WGS sequence"/>
</dbReference>
<dbReference type="FunFam" id="1.20.1060.10:FF:000001">
    <property type="entry name" value="DNA polymerase I"/>
    <property type="match status" value="1"/>
</dbReference>
<evidence type="ECO:0000256" key="14">
    <source>
        <dbReference type="ARBA" id="ARBA00049244"/>
    </source>
</evidence>
<dbReference type="SMART" id="SM00279">
    <property type="entry name" value="HhH2"/>
    <property type="match status" value="1"/>
</dbReference>
<dbReference type="GO" id="GO:0008409">
    <property type="term" value="F:5'-3' exonuclease activity"/>
    <property type="evidence" value="ECO:0007669"/>
    <property type="project" value="UniProtKB-UniRule"/>
</dbReference>
<dbReference type="NCBIfam" id="TIGR00593">
    <property type="entry name" value="pola"/>
    <property type="match status" value="1"/>
</dbReference>
<keyword evidence="7" id="KW-0540">Nuclease</keyword>
<feature type="domain" description="5'-3' exonuclease" evidence="18">
    <location>
        <begin position="6"/>
        <end position="270"/>
    </location>
</feature>
<comment type="function">
    <text evidence="16">In addition to polymerase activity, this DNA polymerase exhibits 3'-5' and 5'-3' exonuclease activity.</text>
</comment>
<keyword evidence="6 16" id="KW-0235">DNA replication</keyword>
<feature type="domain" description="3'-5' exonuclease" evidence="17">
    <location>
        <begin position="334"/>
        <end position="515"/>
    </location>
</feature>
<dbReference type="InterPro" id="IPR008918">
    <property type="entry name" value="HhH2"/>
</dbReference>
<evidence type="ECO:0000313" key="20">
    <source>
        <dbReference type="EMBL" id="SFE49584.1"/>
    </source>
</evidence>
<dbReference type="SUPFAM" id="SSF88723">
    <property type="entry name" value="PIN domain-like"/>
    <property type="match status" value="1"/>
</dbReference>
<keyword evidence="21" id="KW-1185">Reference proteome</keyword>